<comment type="caution">
    <text evidence="3">The sequence shown here is derived from an EMBL/GenBank/DDBJ whole genome shotgun (WGS) entry which is preliminary data.</text>
</comment>
<accession>A0A2A9PIN6</accession>
<dbReference type="EMBL" id="LAZP02000101">
    <property type="protein sequence ID" value="PFH60901.1"/>
    <property type="molecule type" value="Genomic_DNA"/>
</dbReference>
<evidence type="ECO:0000313" key="3">
    <source>
        <dbReference type="EMBL" id="PFH60901.1"/>
    </source>
</evidence>
<sequence>MKTGSSVILLATLAASALAVPTSQNQHATANDMVRRGNADTSRIAVHQTEAMSKREEQVSTGKTADDIYRPGLVTGLVDGLGGVLGAKALTDSVDTLLARLTDDLTNKDGKNGDVLEQVFGRVNRLLSSRLYSNAEYGRGKHYQGDLDNPDSSAKETLRTVVERLNHPNRGDTKEGLDALVKLAHGLLSHLHHHHANNTTKAKPYATKTDEAKPYATKTDEAKPYATKTDEAKPYGTNTDETKPDEDKTDDAKTDDAKTDDAKTDDEAPTETRMVTRGIELLSKGRHNMTGHGKMVSRADLTRHV</sequence>
<feature type="region of interest" description="Disordered" evidence="1">
    <location>
        <begin position="192"/>
        <end position="292"/>
    </location>
</feature>
<keyword evidence="4" id="KW-1185">Reference proteome</keyword>
<evidence type="ECO:0000313" key="4">
    <source>
        <dbReference type="Proteomes" id="UP000037136"/>
    </source>
</evidence>
<proteinExistence type="predicted"/>
<gene>
    <name evidence="3" type="ORF">XA68_10146</name>
</gene>
<feature type="signal peptide" evidence="2">
    <location>
        <begin position="1"/>
        <end position="19"/>
    </location>
</feature>
<evidence type="ECO:0000256" key="1">
    <source>
        <dbReference type="SAM" id="MobiDB-lite"/>
    </source>
</evidence>
<feature type="chain" id="PRO_5012902564" evidence="2">
    <location>
        <begin position="20"/>
        <end position="305"/>
    </location>
</feature>
<feature type="compositionally biased region" description="Basic and acidic residues" evidence="1">
    <location>
        <begin position="240"/>
        <end position="266"/>
    </location>
</feature>
<name>A0A2A9PIN6_OPHUN</name>
<dbReference type="AlphaFoldDB" id="A0A2A9PIN6"/>
<keyword evidence="2" id="KW-0732">Signal</keyword>
<organism evidence="3 4">
    <name type="scientific">Ophiocordyceps unilateralis</name>
    <name type="common">Zombie-ant fungus</name>
    <name type="synonym">Torrubia unilateralis</name>
    <dbReference type="NCBI Taxonomy" id="268505"/>
    <lineage>
        <taxon>Eukaryota</taxon>
        <taxon>Fungi</taxon>
        <taxon>Dikarya</taxon>
        <taxon>Ascomycota</taxon>
        <taxon>Pezizomycotina</taxon>
        <taxon>Sordariomycetes</taxon>
        <taxon>Hypocreomycetidae</taxon>
        <taxon>Hypocreales</taxon>
        <taxon>Ophiocordycipitaceae</taxon>
        <taxon>Ophiocordyceps</taxon>
    </lineage>
</organism>
<reference evidence="3 4" key="2">
    <citation type="journal article" date="2017" name="Sci. Rep.">
        <title>Ant-infecting Ophiocordyceps genomes reveal a high diversity of potential behavioral manipulation genes and a possible major role for enterotoxins.</title>
        <authorList>
            <person name="de Bekker C."/>
            <person name="Ohm R.A."/>
            <person name="Evans H.C."/>
            <person name="Brachmann A."/>
            <person name="Hughes D.P."/>
        </authorList>
    </citation>
    <scope>NUCLEOTIDE SEQUENCE [LARGE SCALE GENOMIC DNA]</scope>
    <source>
        <strain evidence="3 4">SC16a</strain>
    </source>
</reference>
<evidence type="ECO:0000256" key="2">
    <source>
        <dbReference type="SAM" id="SignalP"/>
    </source>
</evidence>
<protein>
    <submittedName>
        <fullName evidence="3">Uncharacterized protein</fullName>
    </submittedName>
</protein>
<dbReference type="Proteomes" id="UP000037136">
    <property type="component" value="Unassembled WGS sequence"/>
</dbReference>
<reference evidence="3 4" key="1">
    <citation type="journal article" date="2015" name="BMC Genomics">
        <title>Gene expression during zombie ant biting behavior reflects the complexity underlying fungal parasitic behavioral manipulation.</title>
        <authorList>
            <person name="de Bekker C."/>
            <person name="Ohm R.A."/>
            <person name="Loreto R.G."/>
            <person name="Sebastian A."/>
            <person name="Albert I."/>
            <person name="Merrow M."/>
            <person name="Brachmann A."/>
            <person name="Hughes D.P."/>
        </authorList>
    </citation>
    <scope>NUCLEOTIDE SEQUENCE [LARGE SCALE GENOMIC DNA]</scope>
    <source>
        <strain evidence="3 4">SC16a</strain>
    </source>
</reference>
<feature type="compositionally biased region" description="Basic and acidic residues" evidence="1">
    <location>
        <begin position="208"/>
        <end position="233"/>
    </location>
</feature>